<dbReference type="AlphaFoldDB" id="A0AAV7KPH1"/>
<feature type="region of interest" description="Disordered" evidence="1">
    <location>
        <begin position="72"/>
        <end position="126"/>
    </location>
</feature>
<comment type="caution">
    <text evidence="2">The sequence shown here is derived from an EMBL/GenBank/DDBJ whole genome shotgun (WGS) entry which is preliminary data.</text>
</comment>
<sequence>MPRAPDCQGGCKAQFSEQRGLHLSAAHSESPAIPKSLNSTSGPGRQPSRPPPHTLLVGAPAQHCIAHGAGLEPAASSRAATTRVHSFPRHSPPPPARWDQQATASAPPTRSPVPAPPPCPSRDSIAGIFTPPLIPVPTAVELSLPLHHSLGPAPHLSRGQARPSHELCTPRCRSCSAPSGAPQITTGIGPVCWVVATSLRRFRGGRAPAVGLRHSVVLRGGLSFWPSPRPQRRGHHVLWKQPGRESIIVTGRERSRQVFKGVWPRMARGREEKDSEAKGCHEMNKGDHEEEKRTKRETGEDSD</sequence>
<feature type="region of interest" description="Disordered" evidence="1">
    <location>
        <begin position="18"/>
        <end position="56"/>
    </location>
</feature>
<reference evidence="2" key="1">
    <citation type="journal article" date="2022" name="bioRxiv">
        <title>Sequencing and chromosome-scale assembly of the giantPleurodeles waltlgenome.</title>
        <authorList>
            <person name="Brown T."/>
            <person name="Elewa A."/>
            <person name="Iarovenko S."/>
            <person name="Subramanian E."/>
            <person name="Araus A.J."/>
            <person name="Petzold A."/>
            <person name="Susuki M."/>
            <person name="Suzuki K.-i.T."/>
            <person name="Hayashi T."/>
            <person name="Toyoda A."/>
            <person name="Oliveira C."/>
            <person name="Osipova E."/>
            <person name="Leigh N.D."/>
            <person name="Simon A."/>
            <person name="Yun M.H."/>
        </authorList>
    </citation>
    <scope>NUCLEOTIDE SEQUENCE</scope>
    <source>
        <strain evidence="2">20211129_DDA</strain>
        <tissue evidence="2">Liver</tissue>
    </source>
</reference>
<feature type="compositionally biased region" description="Pro residues" evidence="1">
    <location>
        <begin position="109"/>
        <end position="120"/>
    </location>
</feature>
<dbReference type="EMBL" id="JANPWB010000016">
    <property type="protein sequence ID" value="KAJ1080952.1"/>
    <property type="molecule type" value="Genomic_DNA"/>
</dbReference>
<organism evidence="2 3">
    <name type="scientific">Pleurodeles waltl</name>
    <name type="common">Iberian ribbed newt</name>
    <dbReference type="NCBI Taxonomy" id="8319"/>
    <lineage>
        <taxon>Eukaryota</taxon>
        <taxon>Metazoa</taxon>
        <taxon>Chordata</taxon>
        <taxon>Craniata</taxon>
        <taxon>Vertebrata</taxon>
        <taxon>Euteleostomi</taxon>
        <taxon>Amphibia</taxon>
        <taxon>Batrachia</taxon>
        <taxon>Caudata</taxon>
        <taxon>Salamandroidea</taxon>
        <taxon>Salamandridae</taxon>
        <taxon>Pleurodelinae</taxon>
        <taxon>Pleurodeles</taxon>
    </lineage>
</organism>
<dbReference type="Proteomes" id="UP001066276">
    <property type="component" value="Chromosome 12"/>
</dbReference>
<gene>
    <name evidence="2" type="ORF">NDU88_001140</name>
</gene>
<protein>
    <submittedName>
        <fullName evidence="2">Uncharacterized protein</fullName>
    </submittedName>
</protein>
<feature type="compositionally biased region" description="Basic and acidic residues" evidence="1">
    <location>
        <begin position="268"/>
        <end position="303"/>
    </location>
</feature>
<proteinExistence type="predicted"/>
<accession>A0AAV7KPH1</accession>
<keyword evidence="3" id="KW-1185">Reference proteome</keyword>
<evidence type="ECO:0000256" key="1">
    <source>
        <dbReference type="SAM" id="MobiDB-lite"/>
    </source>
</evidence>
<name>A0AAV7KPH1_PLEWA</name>
<evidence type="ECO:0000313" key="3">
    <source>
        <dbReference type="Proteomes" id="UP001066276"/>
    </source>
</evidence>
<feature type="region of interest" description="Disordered" evidence="1">
    <location>
        <begin position="266"/>
        <end position="303"/>
    </location>
</feature>
<evidence type="ECO:0000313" key="2">
    <source>
        <dbReference type="EMBL" id="KAJ1080952.1"/>
    </source>
</evidence>